<sequence>MGTQRNGSLERLPSLVRTGLGTSCWNRKDQQKGLSIYPLHMHSLNLTRWSPTMAGGLFSINKAFFGRLGTYDSGFDIWGGENLELSFKESLKLKPSIPKYCCMNKKSSTLSKTTSIPCPATSISVPYTITKTSP</sequence>
<dbReference type="PANTHER" id="PTHR11675">
    <property type="entry name" value="N-ACETYLGALACTOSAMINYLTRANSFERASE"/>
    <property type="match status" value="1"/>
</dbReference>
<keyword evidence="1" id="KW-0808">Transferase</keyword>
<dbReference type="GO" id="GO:0004653">
    <property type="term" value="F:polypeptide N-acetylgalactosaminyltransferase activity"/>
    <property type="evidence" value="ECO:0007669"/>
    <property type="project" value="TreeGrafter"/>
</dbReference>
<gene>
    <name evidence="4" type="ORF">CDAR_212241</name>
</gene>
<protein>
    <recommendedName>
        <fullName evidence="3">Galactosyltransferase C-terminal domain-containing protein</fullName>
    </recommendedName>
</protein>
<organism evidence="4 5">
    <name type="scientific">Caerostris darwini</name>
    <dbReference type="NCBI Taxonomy" id="1538125"/>
    <lineage>
        <taxon>Eukaryota</taxon>
        <taxon>Metazoa</taxon>
        <taxon>Ecdysozoa</taxon>
        <taxon>Arthropoda</taxon>
        <taxon>Chelicerata</taxon>
        <taxon>Arachnida</taxon>
        <taxon>Araneae</taxon>
        <taxon>Araneomorphae</taxon>
        <taxon>Entelegynae</taxon>
        <taxon>Araneoidea</taxon>
        <taxon>Araneidae</taxon>
        <taxon>Caerostris</taxon>
    </lineage>
</organism>
<dbReference type="Proteomes" id="UP001054837">
    <property type="component" value="Unassembled WGS sequence"/>
</dbReference>
<feature type="domain" description="Galactosyltransferase C-terminal" evidence="3">
    <location>
        <begin position="42"/>
        <end position="85"/>
    </location>
</feature>
<evidence type="ECO:0000256" key="1">
    <source>
        <dbReference type="ARBA" id="ARBA00022679"/>
    </source>
</evidence>
<dbReference type="AlphaFoldDB" id="A0AAV4NS00"/>
<dbReference type="GO" id="GO:0006493">
    <property type="term" value="P:protein O-linked glycosylation"/>
    <property type="evidence" value="ECO:0007669"/>
    <property type="project" value="TreeGrafter"/>
</dbReference>
<keyword evidence="5" id="KW-1185">Reference proteome</keyword>
<dbReference type="Gene3D" id="3.90.550.10">
    <property type="entry name" value="Spore Coat Polysaccharide Biosynthesis Protein SpsA, Chain A"/>
    <property type="match status" value="1"/>
</dbReference>
<proteinExistence type="predicted"/>
<evidence type="ECO:0000259" key="3">
    <source>
        <dbReference type="Pfam" id="PF02709"/>
    </source>
</evidence>
<dbReference type="GO" id="GO:0005794">
    <property type="term" value="C:Golgi apparatus"/>
    <property type="evidence" value="ECO:0007669"/>
    <property type="project" value="TreeGrafter"/>
</dbReference>
<dbReference type="PANTHER" id="PTHR11675:SF131">
    <property type="entry name" value="POLYPEPTIDE N-ACETYLGALACTOSAMINYLTRANSFERASE 9-RELATED"/>
    <property type="match status" value="1"/>
</dbReference>
<reference evidence="4 5" key="1">
    <citation type="submission" date="2021-06" db="EMBL/GenBank/DDBJ databases">
        <title>Caerostris darwini draft genome.</title>
        <authorList>
            <person name="Kono N."/>
            <person name="Arakawa K."/>
        </authorList>
    </citation>
    <scope>NUCLEOTIDE SEQUENCE [LARGE SCALE GENOMIC DNA]</scope>
</reference>
<dbReference type="Pfam" id="PF02709">
    <property type="entry name" value="Glyco_transf_7C"/>
    <property type="match status" value="1"/>
</dbReference>
<keyword evidence="2" id="KW-1015">Disulfide bond</keyword>
<evidence type="ECO:0000313" key="4">
    <source>
        <dbReference type="EMBL" id="GIX87602.1"/>
    </source>
</evidence>
<evidence type="ECO:0000313" key="5">
    <source>
        <dbReference type="Proteomes" id="UP001054837"/>
    </source>
</evidence>
<dbReference type="InterPro" id="IPR027791">
    <property type="entry name" value="Galactosyl_T_C"/>
</dbReference>
<dbReference type="SUPFAM" id="SSF53448">
    <property type="entry name" value="Nucleotide-diphospho-sugar transferases"/>
    <property type="match status" value="1"/>
</dbReference>
<accession>A0AAV4NS00</accession>
<evidence type="ECO:0000256" key="2">
    <source>
        <dbReference type="ARBA" id="ARBA00023157"/>
    </source>
</evidence>
<dbReference type="InterPro" id="IPR029044">
    <property type="entry name" value="Nucleotide-diphossugar_trans"/>
</dbReference>
<name>A0AAV4NS00_9ARAC</name>
<dbReference type="EMBL" id="BPLQ01002015">
    <property type="protein sequence ID" value="GIX87602.1"/>
    <property type="molecule type" value="Genomic_DNA"/>
</dbReference>
<comment type="caution">
    <text evidence="4">The sequence shown here is derived from an EMBL/GenBank/DDBJ whole genome shotgun (WGS) entry which is preliminary data.</text>
</comment>